<dbReference type="InterPro" id="IPR036291">
    <property type="entry name" value="NAD(P)-bd_dom_sf"/>
</dbReference>
<feature type="domain" description="NADH-rubredoxin oxidoreductase C-terminal" evidence="8">
    <location>
        <begin position="380"/>
        <end position="443"/>
    </location>
</feature>
<dbReference type="AlphaFoldDB" id="A0AAN9TM53"/>
<dbReference type="InterPro" id="IPR023753">
    <property type="entry name" value="FAD/NAD-binding_dom"/>
</dbReference>
<sequence>MEAVYVIIGGGIAGISCIEAISLLDESASIILISATPFVKAVTHINPLTKMLAEFSVEEKPFDYISSMFPSVNVVIDSAIKIDPVQRTVTTSTNKIVNYQKLCICTGASPKMIATDCDHVFGIRDIDSAKQLEEKLKDAKRIMVVGNGGIATELIYEIEGVEIIWAIKDKHISATFIDPGAAEFFQDRLVQKDKDAAATVVKTVKYTVGEGEGTKCTGAALGPHWHDRINLIAKNNASKITVEYEVEVSRVKFHGEDGENWPVYVELTNGKTVGCNFVVSATGVIPNSETISIVNGTFDLAEDKGIKVNSLMETNLPNIYAAGDVCSASWPTACHWFQMRLWTQARQMGSYAGRCMVESKRGEETIVDFCFEMFTHVTRFFGYKVILLGLFNAQNLDRNYELLLRVTKKNEYIKLVVSDGKIQGAVLIGDTDLEEMCENLILNQLNVSEFGEDLLNPDIDIEDYFD</sequence>
<dbReference type="SUPFAM" id="SSF51735">
    <property type="entry name" value="NAD(P)-binding Rossmann-fold domains"/>
    <property type="match status" value="1"/>
</dbReference>
<evidence type="ECO:0000256" key="1">
    <source>
        <dbReference type="ARBA" id="ARBA00001974"/>
    </source>
</evidence>
<evidence type="ECO:0000313" key="9">
    <source>
        <dbReference type="EMBL" id="KAK7601222.1"/>
    </source>
</evidence>
<keyword evidence="5" id="KW-0274">FAD</keyword>
<dbReference type="Gene3D" id="3.30.390.30">
    <property type="match status" value="1"/>
</dbReference>
<comment type="caution">
    <text evidence="9">The sequence shown here is derived from an EMBL/GenBank/DDBJ whole genome shotgun (WGS) entry which is preliminary data.</text>
</comment>
<dbReference type="PANTHER" id="PTHR43429">
    <property type="entry name" value="PYRIDINE NUCLEOTIDE-DISULFIDE OXIDOREDUCTASE DOMAIN-CONTAINING"/>
    <property type="match status" value="1"/>
</dbReference>
<evidence type="ECO:0000256" key="5">
    <source>
        <dbReference type="ARBA" id="ARBA00022827"/>
    </source>
</evidence>
<dbReference type="PRINTS" id="PR00368">
    <property type="entry name" value="FADPNR"/>
</dbReference>
<dbReference type="PANTHER" id="PTHR43429:SF2">
    <property type="entry name" value="PYRIDINE NUCLEOTIDE-DISULFIDE OXIDOREDUCTASE DOMAIN-CONTAINING PROTEIN 1"/>
    <property type="match status" value="1"/>
</dbReference>
<dbReference type="Gene3D" id="3.50.50.60">
    <property type="entry name" value="FAD/NAD(P)-binding domain"/>
    <property type="match status" value="4"/>
</dbReference>
<keyword evidence="10" id="KW-1185">Reference proteome</keyword>
<comment type="cofactor">
    <cofactor evidence="1">
        <name>FAD</name>
        <dbReference type="ChEBI" id="CHEBI:57692"/>
    </cofactor>
</comment>
<dbReference type="GO" id="GO:0016491">
    <property type="term" value="F:oxidoreductase activity"/>
    <property type="evidence" value="ECO:0007669"/>
    <property type="project" value="UniProtKB-KW"/>
</dbReference>
<organism evidence="9 10">
    <name type="scientific">Parthenolecanium corni</name>
    <dbReference type="NCBI Taxonomy" id="536013"/>
    <lineage>
        <taxon>Eukaryota</taxon>
        <taxon>Metazoa</taxon>
        <taxon>Ecdysozoa</taxon>
        <taxon>Arthropoda</taxon>
        <taxon>Hexapoda</taxon>
        <taxon>Insecta</taxon>
        <taxon>Pterygota</taxon>
        <taxon>Neoptera</taxon>
        <taxon>Paraneoptera</taxon>
        <taxon>Hemiptera</taxon>
        <taxon>Sternorrhyncha</taxon>
        <taxon>Coccoidea</taxon>
        <taxon>Coccidae</taxon>
        <taxon>Parthenolecanium</taxon>
    </lineage>
</organism>
<gene>
    <name evidence="9" type="ORF">V9T40_008663</name>
</gene>
<dbReference type="Pfam" id="PF18267">
    <property type="entry name" value="Rubredoxin_C"/>
    <property type="match status" value="1"/>
</dbReference>
<evidence type="ECO:0000256" key="4">
    <source>
        <dbReference type="ARBA" id="ARBA00022630"/>
    </source>
</evidence>
<dbReference type="Pfam" id="PF07992">
    <property type="entry name" value="Pyr_redox_2"/>
    <property type="match status" value="1"/>
</dbReference>
<dbReference type="SUPFAM" id="SSF51905">
    <property type="entry name" value="FAD/NAD(P)-binding domain"/>
    <property type="match status" value="1"/>
</dbReference>
<name>A0AAN9TM53_9HEMI</name>
<proteinExistence type="inferred from homology"/>
<accession>A0AAN9TM53</accession>
<feature type="domain" description="FAD/NAD(P)-binding" evidence="7">
    <location>
        <begin position="5"/>
        <end position="349"/>
    </location>
</feature>
<dbReference type="InterPro" id="IPR036188">
    <property type="entry name" value="FAD/NAD-bd_sf"/>
</dbReference>
<evidence type="ECO:0000256" key="3">
    <source>
        <dbReference type="ARBA" id="ARBA00018240"/>
    </source>
</evidence>
<dbReference type="EMBL" id="JBBCAQ010000010">
    <property type="protein sequence ID" value="KAK7601222.1"/>
    <property type="molecule type" value="Genomic_DNA"/>
</dbReference>
<dbReference type="Proteomes" id="UP001367676">
    <property type="component" value="Unassembled WGS sequence"/>
</dbReference>
<dbReference type="InterPro" id="IPR050260">
    <property type="entry name" value="FAD-bd_OxRdtase"/>
</dbReference>
<evidence type="ECO:0000256" key="6">
    <source>
        <dbReference type="ARBA" id="ARBA00023002"/>
    </source>
</evidence>
<keyword evidence="6" id="KW-0560">Oxidoreductase</keyword>
<evidence type="ECO:0000313" key="10">
    <source>
        <dbReference type="Proteomes" id="UP001367676"/>
    </source>
</evidence>
<comment type="similarity">
    <text evidence="2">Belongs to the class-I pyridine nucleotide-disulfide oxidoreductase family. PYROXD1 subfamily.</text>
</comment>
<evidence type="ECO:0000259" key="7">
    <source>
        <dbReference type="Pfam" id="PF07992"/>
    </source>
</evidence>
<keyword evidence="4" id="KW-0285">Flavoprotein</keyword>
<dbReference type="InterPro" id="IPR016156">
    <property type="entry name" value="FAD/NAD-linked_Rdtase_dimer_sf"/>
</dbReference>
<evidence type="ECO:0000256" key="2">
    <source>
        <dbReference type="ARBA" id="ARBA00008147"/>
    </source>
</evidence>
<reference evidence="9 10" key="1">
    <citation type="submission" date="2024-03" db="EMBL/GenBank/DDBJ databases">
        <title>Adaptation during the transition from Ophiocordyceps entomopathogen to insect associate is accompanied by gene loss and intensified selection.</title>
        <authorList>
            <person name="Ward C.M."/>
            <person name="Onetto C.A."/>
            <person name="Borneman A.R."/>
        </authorList>
    </citation>
    <scope>NUCLEOTIDE SEQUENCE [LARGE SCALE GENOMIC DNA]</scope>
    <source>
        <strain evidence="9">AWRI1</strain>
        <tissue evidence="9">Single Adult Female</tissue>
    </source>
</reference>
<evidence type="ECO:0000259" key="8">
    <source>
        <dbReference type="Pfam" id="PF18267"/>
    </source>
</evidence>
<dbReference type="InterPro" id="IPR041575">
    <property type="entry name" value="Rubredoxin_C"/>
</dbReference>
<protein>
    <recommendedName>
        <fullName evidence="3">Pyridine nucleotide-disulfide oxidoreductase domain-containing protein 1</fullName>
    </recommendedName>
</protein>